<evidence type="ECO:0000259" key="1">
    <source>
        <dbReference type="Pfam" id="PF02627"/>
    </source>
</evidence>
<reference evidence="3" key="1">
    <citation type="submission" date="2016-11" db="EMBL/GenBank/DDBJ databases">
        <authorList>
            <person name="Varghese N."/>
            <person name="Submissions S."/>
        </authorList>
    </citation>
    <scope>NUCLEOTIDE SEQUENCE [LARGE SCALE GENOMIC DNA]</scope>
    <source>
        <strain evidence="3">DSM 21264</strain>
    </source>
</reference>
<dbReference type="InterPro" id="IPR052512">
    <property type="entry name" value="4CMD/NDH-1_regulator"/>
</dbReference>
<dbReference type="SUPFAM" id="SSF69118">
    <property type="entry name" value="AhpD-like"/>
    <property type="match status" value="1"/>
</dbReference>
<dbReference type="Gene3D" id="1.20.1290.10">
    <property type="entry name" value="AhpD-like"/>
    <property type="match status" value="1"/>
</dbReference>
<dbReference type="PANTHER" id="PTHR33570">
    <property type="entry name" value="4-CARBOXYMUCONOLACTONE DECARBOXYLASE FAMILY PROTEIN"/>
    <property type="match status" value="1"/>
</dbReference>
<dbReference type="PANTHER" id="PTHR33570:SF9">
    <property type="entry name" value="BLL4600 PROTEIN"/>
    <property type="match status" value="1"/>
</dbReference>
<dbReference type="EMBL" id="FQUH01000020">
    <property type="protein sequence ID" value="SHF90465.1"/>
    <property type="molecule type" value="Genomic_DNA"/>
</dbReference>
<evidence type="ECO:0000313" key="2">
    <source>
        <dbReference type="EMBL" id="SHF90465.1"/>
    </source>
</evidence>
<organism evidence="2 3">
    <name type="scientific">Vibrio gazogenes DSM 21264 = NBRC 103151</name>
    <dbReference type="NCBI Taxonomy" id="1123492"/>
    <lineage>
        <taxon>Bacteria</taxon>
        <taxon>Pseudomonadati</taxon>
        <taxon>Pseudomonadota</taxon>
        <taxon>Gammaproteobacteria</taxon>
        <taxon>Vibrionales</taxon>
        <taxon>Vibrionaceae</taxon>
        <taxon>Vibrio</taxon>
    </lineage>
</organism>
<dbReference type="AlphaFoldDB" id="A0A1M5FG45"/>
<dbReference type="Pfam" id="PF02627">
    <property type="entry name" value="CMD"/>
    <property type="match status" value="1"/>
</dbReference>
<dbReference type="RefSeq" id="WP_072962096.1">
    <property type="nucleotide sequence ID" value="NZ_FQUH01000020.1"/>
</dbReference>
<dbReference type="Proteomes" id="UP000184159">
    <property type="component" value="Unassembled WGS sequence"/>
</dbReference>
<gene>
    <name evidence="2" type="ORF">SAMN02745781_03453</name>
</gene>
<dbReference type="InterPro" id="IPR003779">
    <property type="entry name" value="CMD-like"/>
</dbReference>
<keyword evidence="3" id="KW-1185">Reference proteome</keyword>
<protein>
    <submittedName>
        <fullName evidence="2">4-carboxymuconolactone decarboxylase</fullName>
    </submittedName>
</protein>
<proteinExistence type="predicted"/>
<evidence type="ECO:0000313" key="3">
    <source>
        <dbReference type="Proteomes" id="UP000184159"/>
    </source>
</evidence>
<dbReference type="GO" id="GO:0051920">
    <property type="term" value="F:peroxiredoxin activity"/>
    <property type="evidence" value="ECO:0007669"/>
    <property type="project" value="InterPro"/>
</dbReference>
<feature type="domain" description="Carboxymuconolactone decarboxylase-like" evidence="1">
    <location>
        <begin position="17"/>
        <end position="97"/>
    </location>
</feature>
<dbReference type="InterPro" id="IPR029032">
    <property type="entry name" value="AhpD-like"/>
</dbReference>
<accession>A0A1M5FG45</accession>
<name>A0A1M5FG45_VIBGA</name>
<sequence length="110" mass="12245">MTSKETELMAMFARLAPQFHQFTSEVLFGQVWQDDRLSQRDRSLITVTALVVLNRTEQLPGHLTRALTNGLTPEELSAAITQLAFYGGWPVAASALERLDTSQSQCHPAE</sequence>